<protein>
    <submittedName>
        <fullName evidence="2">Transporter substrate-binding domain-containing protein</fullName>
    </submittedName>
</protein>
<comment type="caution">
    <text evidence="2">The sequence shown here is derived from an EMBL/GenBank/DDBJ whole genome shotgun (WGS) entry which is preliminary data.</text>
</comment>
<keyword evidence="3" id="KW-1185">Reference proteome</keyword>
<proteinExistence type="predicted"/>
<feature type="chain" id="PRO_5037231975" evidence="1">
    <location>
        <begin position="23"/>
        <end position="267"/>
    </location>
</feature>
<evidence type="ECO:0000313" key="3">
    <source>
        <dbReference type="Proteomes" id="UP000613266"/>
    </source>
</evidence>
<organism evidence="2 3">
    <name type="scientific">Inhella proteolytica</name>
    <dbReference type="NCBI Taxonomy" id="2795029"/>
    <lineage>
        <taxon>Bacteria</taxon>
        <taxon>Pseudomonadati</taxon>
        <taxon>Pseudomonadota</taxon>
        <taxon>Betaproteobacteria</taxon>
        <taxon>Burkholderiales</taxon>
        <taxon>Sphaerotilaceae</taxon>
        <taxon>Inhella</taxon>
    </lineage>
</organism>
<name>A0A931J0H0_9BURK</name>
<keyword evidence="1" id="KW-0732">Signal</keyword>
<dbReference type="Gene3D" id="3.40.190.10">
    <property type="entry name" value="Periplasmic binding protein-like II"/>
    <property type="match status" value="2"/>
</dbReference>
<gene>
    <name evidence="2" type="ORF">I7X39_00035</name>
</gene>
<dbReference type="EMBL" id="JAEDAK010000001">
    <property type="protein sequence ID" value="MBH9575279.1"/>
    <property type="molecule type" value="Genomic_DNA"/>
</dbReference>
<dbReference type="AlphaFoldDB" id="A0A931J0H0"/>
<evidence type="ECO:0000313" key="2">
    <source>
        <dbReference type="EMBL" id="MBH9575279.1"/>
    </source>
</evidence>
<dbReference type="RefSeq" id="WP_198108906.1">
    <property type="nucleotide sequence ID" value="NZ_JAEDAK010000001.1"/>
</dbReference>
<evidence type="ECO:0000256" key="1">
    <source>
        <dbReference type="SAM" id="SignalP"/>
    </source>
</evidence>
<reference evidence="2" key="1">
    <citation type="submission" date="2020-12" db="EMBL/GenBank/DDBJ databases">
        <title>The genome sequence of Inhella sp. 1Y17.</title>
        <authorList>
            <person name="Liu Y."/>
        </authorList>
    </citation>
    <scope>NUCLEOTIDE SEQUENCE</scope>
    <source>
        <strain evidence="2">1Y17</strain>
    </source>
</reference>
<dbReference type="Proteomes" id="UP000613266">
    <property type="component" value="Unassembled WGS sequence"/>
</dbReference>
<accession>A0A931J0H0</accession>
<feature type="signal peptide" evidence="1">
    <location>
        <begin position="1"/>
        <end position="22"/>
    </location>
</feature>
<sequence>MASLLRRALLLGPLTAALGSAAAEPRLLRVCANAALGAPEGDATPYLLMRRVQELLPQLRFQFSPLPWARCLQEAGQGRFDAVLSASHTPERALHLRYPLSPQGEPDEHKRLFQIGYALLRRKGSGVQWDGQLFSGTGPRAGEGLGAERGYSVVQFARERGAHVEERNTVTALLESLRLQRVQGALLNQEHAAQLLSEAQWARDFELGGPALATRPYFLPFNATLAEREPALVQTVWDAIEKVRRSPAFAQEFSLGLSSGQRRDLKP</sequence>
<dbReference type="SUPFAM" id="SSF53850">
    <property type="entry name" value="Periplasmic binding protein-like II"/>
    <property type="match status" value="1"/>
</dbReference>